<dbReference type="EMBL" id="JAENHO010000001">
    <property type="protein sequence ID" value="MBL7253108.1"/>
    <property type="molecule type" value="Genomic_DNA"/>
</dbReference>
<name>A0ABS1VEQ4_9ACTN</name>
<dbReference type="Gene3D" id="3.40.50.720">
    <property type="entry name" value="NAD(P)-binding Rossmann-like Domain"/>
    <property type="match status" value="1"/>
</dbReference>
<sequence length="109" mass="11843">MVLDTLGAETLTNSPHLLAPDGRVVSIVDTAQPQNLLAAWNVNASYHFLFTRPSAERMEKLGRLVDRGLLRPVVGAVLPLTQVAEAHLILEGRSDTPRPRGKLVLNVAD</sequence>
<evidence type="ECO:0000313" key="1">
    <source>
        <dbReference type="EMBL" id="MBL7253108.1"/>
    </source>
</evidence>
<gene>
    <name evidence="1" type="ORF">JKJ07_02160</name>
</gene>
<protein>
    <submittedName>
        <fullName evidence="1">Zinc-binding dehydrogenase</fullName>
    </submittedName>
</protein>
<dbReference type="Pfam" id="PF13602">
    <property type="entry name" value="ADH_zinc_N_2"/>
    <property type="match status" value="1"/>
</dbReference>
<dbReference type="RefSeq" id="WP_202989442.1">
    <property type="nucleotide sequence ID" value="NZ_JAENHO010000001.1"/>
</dbReference>
<organism evidence="1 2">
    <name type="scientific">Paractinoplanes lichenicola</name>
    <dbReference type="NCBI Taxonomy" id="2802976"/>
    <lineage>
        <taxon>Bacteria</taxon>
        <taxon>Bacillati</taxon>
        <taxon>Actinomycetota</taxon>
        <taxon>Actinomycetes</taxon>
        <taxon>Micromonosporales</taxon>
        <taxon>Micromonosporaceae</taxon>
        <taxon>Paractinoplanes</taxon>
    </lineage>
</organism>
<proteinExistence type="predicted"/>
<keyword evidence="2" id="KW-1185">Reference proteome</keyword>
<comment type="caution">
    <text evidence="1">The sequence shown here is derived from an EMBL/GenBank/DDBJ whole genome shotgun (WGS) entry which is preliminary data.</text>
</comment>
<accession>A0ABS1VEQ4</accession>
<evidence type="ECO:0000313" key="2">
    <source>
        <dbReference type="Proteomes" id="UP000598996"/>
    </source>
</evidence>
<reference evidence="1 2" key="1">
    <citation type="submission" date="2021-01" db="EMBL/GenBank/DDBJ databases">
        <title>Actinoplanes sp. nov. LDG1-01 isolated from lichen.</title>
        <authorList>
            <person name="Saeng-In P."/>
            <person name="Phongsopitanun W."/>
            <person name="Kanchanasin P."/>
            <person name="Yuki M."/>
            <person name="Kudo T."/>
            <person name="Ohkuma M."/>
            <person name="Tanasupawat S."/>
        </authorList>
    </citation>
    <scope>NUCLEOTIDE SEQUENCE [LARGE SCALE GENOMIC DNA]</scope>
    <source>
        <strain evidence="1 2">LDG1-01</strain>
    </source>
</reference>
<dbReference type="Gene3D" id="3.90.180.10">
    <property type="entry name" value="Medium-chain alcohol dehydrogenases, catalytic domain"/>
    <property type="match status" value="1"/>
</dbReference>
<dbReference type="Proteomes" id="UP000598996">
    <property type="component" value="Unassembled WGS sequence"/>
</dbReference>